<proteinExistence type="predicted"/>
<comment type="caution">
    <text evidence="5">The sequence shown here is derived from an EMBL/GenBank/DDBJ whole genome shotgun (WGS) entry which is preliminary data.</text>
</comment>
<dbReference type="PROSITE" id="PS50043">
    <property type="entry name" value="HTH_LUXR_2"/>
    <property type="match status" value="1"/>
</dbReference>
<dbReference type="Proteomes" id="UP000823615">
    <property type="component" value="Unassembled WGS sequence"/>
</dbReference>
<protein>
    <submittedName>
        <fullName evidence="5">Response regulator transcription factor</fullName>
    </submittedName>
</protein>
<dbReference type="CDD" id="cd06170">
    <property type="entry name" value="LuxR_C_like"/>
    <property type="match status" value="1"/>
</dbReference>
<evidence type="ECO:0000313" key="5">
    <source>
        <dbReference type="EMBL" id="MBO8436628.1"/>
    </source>
</evidence>
<keyword evidence="1" id="KW-0805">Transcription regulation</keyword>
<dbReference type="PANTHER" id="PTHR44688">
    <property type="entry name" value="DNA-BINDING TRANSCRIPTIONAL ACTIVATOR DEVR_DOSR"/>
    <property type="match status" value="1"/>
</dbReference>
<dbReference type="PROSITE" id="PS00622">
    <property type="entry name" value="HTH_LUXR_1"/>
    <property type="match status" value="1"/>
</dbReference>
<name>A0A9D9H6H0_9SPIO</name>
<dbReference type="GO" id="GO:0006355">
    <property type="term" value="P:regulation of DNA-templated transcription"/>
    <property type="evidence" value="ECO:0007669"/>
    <property type="project" value="InterPro"/>
</dbReference>
<evidence type="ECO:0000256" key="3">
    <source>
        <dbReference type="ARBA" id="ARBA00023163"/>
    </source>
</evidence>
<dbReference type="EMBL" id="JADIMT010000074">
    <property type="protein sequence ID" value="MBO8436628.1"/>
    <property type="molecule type" value="Genomic_DNA"/>
</dbReference>
<dbReference type="PRINTS" id="PR00038">
    <property type="entry name" value="HTHLUXR"/>
</dbReference>
<feature type="domain" description="HTH luxR-type" evidence="4">
    <location>
        <begin position="13"/>
        <end position="78"/>
    </location>
</feature>
<dbReference type="Gene3D" id="1.10.10.10">
    <property type="entry name" value="Winged helix-like DNA-binding domain superfamily/Winged helix DNA-binding domain"/>
    <property type="match status" value="1"/>
</dbReference>
<dbReference type="InterPro" id="IPR016032">
    <property type="entry name" value="Sig_transdc_resp-reg_C-effctor"/>
</dbReference>
<dbReference type="AlphaFoldDB" id="A0A9D9H6H0"/>
<gene>
    <name evidence="5" type="ORF">IAA97_06585</name>
</gene>
<reference evidence="5" key="2">
    <citation type="journal article" date="2021" name="PeerJ">
        <title>Extensive microbial diversity within the chicken gut microbiome revealed by metagenomics and culture.</title>
        <authorList>
            <person name="Gilroy R."/>
            <person name="Ravi A."/>
            <person name="Getino M."/>
            <person name="Pursley I."/>
            <person name="Horton D.L."/>
            <person name="Alikhan N.F."/>
            <person name="Baker D."/>
            <person name="Gharbi K."/>
            <person name="Hall N."/>
            <person name="Watson M."/>
            <person name="Adriaenssens E.M."/>
            <person name="Foster-Nyarko E."/>
            <person name="Jarju S."/>
            <person name="Secka A."/>
            <person name="Antonio M."/>
            <person name="Oren A."/>
            <person name="Chaudhuri R.R."/>
            <person name="La Ragione R."/>
            <person name="Hildebrand F."/>
            <person name="Pallen M.J."/>
        </authorList>
    </citation>
    <scope>NUCLEOTIDE SEQUENCE</scope>
    <source>
        <strain evidence="5">7293</strain>
    </source>
</reference>
<evidence type="ECO:0000259" key="4">
    <source>
        <dbReference type="PROSITE" id="PS50043"/>
    </source>
</evidence>
<organism evidence="5 6">
    <name type="scientific">Candidatus Ornithospirochaeta stercoripullorum</name>
    <dbReference type="NCBI Taxonomy" id="2840899"/>
    <lineage>
        <taxon>Bacteria</taxon>
        <taxon>Pseudomonadati</taxon>
        <taxon>Spirochaetota</taxon>
        <taxon>Spirochaetia</taxon>
        <taxon>Spirochaetales</taxon>
        <taxon>Spirochaetaceae</taxon>
        <taxon>Spirochaetaceae incertae sedis</taxon>
        <taxon>Candidatus Ornithospirochaeta</taxon>
    </lineage>
</organism>
<sequence length="79" mass="8935">MENKEHADFSFEAVSDKYHITEREFEVVSLIKQGLTNKEIASELGISVNTVNNHIANIFSKTNVGSRIDLLNLLQEASW</sequence>
<evidence type="ECO:0000313" key="6">
    <source>
        <dbReference type="Proteomes" id="UP000823615"/>
    </source>
</evidence>
<accession>A0A9D9H6H0</accession>
<dbReference type="GO" id="GO:0003677">
    <property type="term" value="F:DNA binding"/>
    <property type="evidence" value="ECO:0007669"/>
    <property type="project" value="UniProtKB-KW"/>
</dbReference>
<dbReference type="InterPro" id="IPR036388">
    <property type="entry name" value="WH-like_DNA-bd_sf"/>
</dbReference>
<evidence type="ECO:0000256" key="1">
    <source>
        <dbReference type="ARBA" id="ARBA00023015"/>
    </source>
</evidence>
<reference evidence="5" key="1">
    <citation type="submission" date="2020-10" db="EMBL/GenBank/DDBJ databases">
        <authorList>
            <person name="Gilroy R."/>
        </authorList>
    </citation>
    <scope>NUCLEOTIDE SEQUENCE</scope>
    <source>
        <strain evidence="5">7293</strain>
    </source>
</reference>
<evidence type="ECO:0000256" key="2">
    <source>
        <dbReference type="ARBA" id="ARBA00023125"/>
    </source>
</evidence>
<keyword evidence="3" id="KW-0804">Transcription</keyword>
<dbReference type="SUPFAM" id="SSF46894">
    <property type="entry name" value="C-terminal effector domain of the bipartite response regulators"/>
    <property type="match status" value="1"/>
</dbReference>
<keyword evidence="2" id="KW-0238">DNA-binding</keyword>
<dbReference type="Pfam" id="PF00196">
    <property type="entry name" value="GerE"/>
    <property type="match status" value="1"/>
</dbReference>
<dbReference type="InterPro" id="IPR000792">
    <property type="entry name" value="Tscrpt_reg_LuxR_C"/>
</dbReference>
<dbReference type="SMART" id="SM00421">
    <property type="entry name" value="HTH_LUXR"/>
    <property type="match status" value="1"/>
</dbReference>
<dbReference type="PANTHER" id="PTHR44688:SF16">
    <property type="entry name" value="DNA-BINDING TRANSCRIPTIONAL ACTIVATOR DEVR_DOSR"/>
    <property type="match status" value="1"/>
</dbReference>